<proteinExistence type="predicted"/>
<organism evidence="1 2">
    <name type="scientific">Wenxinia marina DSM 24838</name>
    <dbReference type="NCBI Taxonomy" id="1123501"/>
    <lineage>
        <taxon>Bacteria</taxon>
        <taxon>Pseudomonadati</taxon>
        <taxon>Pseudomonadota</taxon>
        <taxon>Alphaproteobacteria</taxon>
        <taxon>Rhodobacterales</taxon>
        <taxon>Roseobacteraceae</taxon>
        <taxon>Wenxinia</taxon>
    </lineage>
</organism>
<evidence type="ECO:0000313" key="1">
    <source>
        <dbReference type="EMBL" id="KIQ70944.1"/>
    </source>
</evidence>
<protein>
    <submittedName>
        <fullName evidence="1">Uncharacterized protein</fullName>
    </submittedName>
</protein>
<dbReference type="Proteomes" id="UP000035100">
    <property type="component" value="Unassembled WGS sequence"/>
</dbReference>
<dbReference type="RefSeq" id="WP_211206656.1">
    <property type="nucleotide sequence ID" value="NZ_KB902313.1"/>
</dbReference>
<comment type="caution">
    <text evidence="1">The sequence shown here is derived from an EMBL/GenBank/DDBJ whole genome shotgun (WGS) entry which is preliminary data.</text>
</comment>
<evidence type="ECO:0000313" key="2">
    <source>
        <dbReference type="Proteomes" id="UP000035100"/>
    </source>
</evidence>
<reference evidence="1 2" key="1">
    <citation type="submission" date="2013-01" db="EMBL/GenBank/DDBJ databases">
        <authorList>
            <person name="Fiebig A."/>
            <person name="Goeker M."/>
            <person name="Klenk H.-P.P."/>
        </authorList>
    </citation>
    <scope>NUCLEOTIDE SEQUENCE [LARGE SCALE GENOMIC DNA]</scope>
    <source>
        <strain evidence="1 2">DSM 24838</strain>
    </source>
</reference>
<dbReference type="EMBL" id="AONG01000003">
    <property type="protein sequence ID" value="KIQ70944.1"/>
    <property type="molecule type" value="Genomic_DNA"/>
</dbReference>
<keyword evidence="2" id="KW-1185">Reference proteome</keyword>
<accession>A0A0D0Q938</accession>
<dbReference type="STRING" id="1123501.Wenmar_00319"/>
<gene>
    <name evidence="1" type="ORF">Wenmar_00319</name>
</gene>
<dbReference type="AlphaFoldDB" id="A0A0D0Q938"/>
<name>A0A0D0Q938_9RHOB</name>
<sequence>MFVYEASIRLHTFYNYFPEDVPTAKEAFERLNGAFTKGDLLPVKQGLSELRIAEFEIVNSYAKILFHLSNPLIPDADLRNGRTNKIRTARRGKDETPVVSAHFIVNFAATGDGKRIYPAVLEETERLSRSAVVSLLNLYLDSQYREQRKNKKGQKKNYSVRLAFIAPVDQTIGHLLEHGGKLKEVKIVRESMAKVTHGDKSYPIIKAQDVRLKTKDEPTGNKAKNILQRIWDDEDRAVKSFKVLVGDPENESTKTVDVDLQSNSILENAFIKKTLLSGFKTPLRQCEDAFRADVFVKIRDLV</sequence>